<evidence type="ECO:0000313" key="4">
    <source>
        <dbReference type="EMBL" id="AEG59458.1"/>
    </source>
</evidence>
<feature type="coiled-coil region" evidence="1">
    <location>
        <begin position="34"/>
        <end position="61"/>
    </location>
</feature>
<gene>
    <name evidence="4" type="ordered locus">Desru_1183</name>
</gene>
<keyword evidence="1" id="KW-0175">Coiled coil</keyword>
<dbReference type="HOGENOM" id="CLU_073076_1_0_9"/>
<dbReference type="Pfam" id="PF02591">
    <property type="entry name" value="Zn_ribbon_9"/>
    <property type="match status" value="1"/>
</dbReference>
<evidence type="ECO:0000259" key="3">
    <source>
        <dbReference type="Pfam" id="PF24481"/>
    </source>
</evidence>
<dbReference type="EMBL" id="CP002780">
    <property type="protein sequence ID" value="AEG59458.1"/>
    <property type="molecule type" value="Genomic_DNA"/>
</dbReference>
<keyword evidence="5" id="KW-1185">Reference proteome</keyword>
<feature type="domain" description="C4-type zinc ribbon" evidence="2">
    <location>
        <begin position="200"/>
        <end position="232"/>
    </location>
</feature>
<dbReference type="RefSeq" id="WP_013841229.1">
    <property type="nucleotide sequence ID" value="NC_015589.1"/>
</dbReference>
<reference evidence="4 5" key="2">
    <citation type="journal article" date="2012" name="Stand. Genomic Sci.">
        <title>Complete genome sequence of the sulfate-reducing firmicute Desulfotomaculum ruminis type strain (DL(T)).</title>
        <authorList>
            <person name="Spring S."/>
            <person name="Visser M."/>
            <person name="Lu M."/>
            <person name="Copeland A."/>
            <person name="Lapidus A."/>
            <person name="Lucas S."/>
            <person name="Cheng J.F."/>
            <person name="Han C."/>
            <person name="Tapia R."/>
            <person name="Goodwin L.A."/>
            <person name="Pitluck S."/>
            <person name="Ivanova N."/>
            <person name="Land M."/>
            <person name="Hauser L."/>
            <person name="Larimer F."/>
            <person name="Rohde M."/>
            <person name="Goker M."/>
            <person name="Detter J.C."/>
            <person name="Kyrpides N.C."/>
            <person name="Woyke T."/>
            <person name="Schaap P.J."/>
            <person name="Plugge C.M."/>
            <person name="Muyzer G."/>
            <person name="Kuever J."/>
            <person name="Pereira I.A."/>
            <person name="Parshina S.N."/>
            <person name="Bernier-Latmani R."/>
            <person name="Stams A.J."/>
            <person name="Klenk H.P."/>
        </authorList>
    </citation>
    <scope>NUCLEOTIDE SEQUENCE [LARGE SCALE GENOMIC DNA]</scope>
    <source>
        <strain evidence="5">ATCC 23193 / DSM 2154 / NCIB 8452 / DL</strain>
    </source>
</reference>
<dbReference type="OrthoDB" id="9795058at2"/>
<evidence type="ECO:0000259" key="2">
    <source>
        <dbReference type="Pfam" id="PF02591"/>
    </source>
</evidence>
<dbReference type="STRING" id="696281.Desru_1183"/>
<feature type="domain" description="CT398-like coiled coil hairpin" evidence="3">
    <location>
        <begin position="31"/>
        <end position="189"/>
    </location>
</feature>
<dbReference type="eggNOG" id="COG1579">
    <property type="taxonomic scope" value="Bacteria"/>
</dbReference>
<proteinExistence type="predicted"/>
<dbReference type="InterPro" id="IPR056003">
    <property type="entry name" value="CT398_CC_hairpin"/>
</dbReference>
<dbReference type="InterPro" id="IPR003743">
    <property type="entry name" value="Zf-RING_7"/>
</dbReference>
<dbReference type="AlphaFoldDB" id="F6DN00"/>
<sequence length="240" mass="28278">MSEMQKLWRLQMLEEEQRKANVKGEKDQGQIKQLKALKGVIESSQNQLRELKGQHDGLKGRVGQMAGLAQETRGKIKEVTEKIYDGSLQMKEIATYQQRLGALQSELKQLEDRELGHMEQREEIKQQWQQIQNRHKQDTDQYKELHRQYLQNKEEVKEQVQVLEKQIREILSSLDGVLLKEYRRIKQRYENPVGRVTRDVCSGCHLAINFDKLKQLKYGLPPVFCSNCGRMLFWDPAEEK</sequence>
<reference evidence="5" key="1">
    <citation type="submission" date="2011-05" db="EMBL/GenBank/DDBJ databases">
        <title>Complete sequence of Desulfotomaculum ruminis DSM 2154.</title>
        <authorList>
            <person name="Lucas S."/>
            <person name="Copeland A."/>
            <person name="Lapidus A."/>
            <person name="Cheng J.-F."/>
            <person name="Goodwin L."/>
            <person name="Pitluck S."/>
            <person name="Lu M."/>
            <person name="Detter J.C."/>
            <person name="Han C."/>
            <person name="Tapia R."/>
            <person name="Land M."/>
            <person name="Hauser L."/>
            <person name="Kyrpides N."/>
            <person name="Ivanova N."/>
            <person name="Mikhailova N."/>
            <person name="Pagani I."/>
            <person name="Stams A.J.M."/>
            <person name="Plugge C.M."/>
            <person name="Muyzer G."/>
            <person name="Kuever J."/>
            <person name="Parshina S.N."/>
            <person name="Ivanova A.E."/>
            <person name="Nazina T.N."/>
            <person name="Brambilla E."/>
            <person name="Spring S."/>
            <person name="Klenk H.-P."/>
            <person name="Woyke T."/>
        </authorList>
    </citation>
    <scope>NUCLEOTIDE SEQUENCE [LARGE SCALE GENOMIC DNA]</scope>
    <source>
        <strain evidence="5">ATCC 23193 / DSM 2154 / NCIB 8452 / DL</strain>
    </source>
</reference>
<protein>
    <submittedName>
        <fullName evidence="4">Uncharacterized protein</fullName>
    </submittedName>
</protein>
<evidence type="ECO:0000256" key="1">
    <source>
        <dbReference type="SAM" id="Coils"/>
    </source>
</evidence>
<dbReference type="Gene3D" id="1.10.287.1490">
    <property type="match status" value="1"/>
</dbReference>
<name>F6DN00_DESRL</name>
<organism evidence="4 5">
    <name type="scientific">Desulforamulus ruminis (strain ATCC 23193 / DSM 2154 / NCIMB 8452 / DL)</name>
    <name type="common">Desulfotomaculum ruminis</name>
    <dbReference type="NCBI Taxonomy" id="696281"/>
    <lineage>
        <taxon>Bacteria</taxon>
        <taxon>Bacillati</taxon>
        <taxon>Bacillota</taxon>
        <taxon>Clostridia</taxon>
        <taxon>Eubacteriales</taxon>
        <taxon>Peptococcaceae</taxon>
        <taxon>Desulforamulus</taxon>
    </lineage>
</organism>
<dbReference type="Proteomes" id="UP000009234">
    <property type="component" value="Chromosome"/>
</dbReference>
<accession>F6DN00</accession>
<evidence type="ECO:0000313" key="5">
    <source>
        <dbReference type="Proteomes" id="UP000009234"/>
    </source>
</evidence>
<dbReference type="KEGG" id="dru:Desru_1183"/>
<feature type="coiled-coil region" evidence="1">
    <location>
        <begin position="93"/>
        <end position="173"/>
    </location>
</feature>
<dbReference type="Pfam" id="PF24481">
    <property type="entry name" value="CT398_CC"/>
    <property type="match status" value="1"/>
</dbReference>